<dbReference type="EMBL" id="JAUKUA010000006">
    <property type="protein sequence ID" value="KAK0707656.1"/>
    <property type="molecule type" value="Genomic_DNA"/>
</dbReference>
<evidence type="ECO:0000313" key="4">
    <source>
        <dbReference type="Proteomes" id="UP001172102"/>
    </source>
</evidence>
<feature type="region of interest" description="Disordered" evidence="2">
    <location>
        <begin position="546"/>
        <end position="570"/>
    </location>
</feature>
<feature type="coiled-coil region" evidence="1">
    <location>
        <begin position="292"/>
        <end position="319"/>
    </location>
</feature>
<evidence type="ECO:0000313" key="3">
    <source>
        <dbReference type="EMBL" id="KAK0707656.1"/>
    </source>
</evidence>
<proteinExistence type="predicted"/>
<feature type="compositionally biased region" description="Polar residues" evidence="2">
    <location>
        <begin position="225"/>
        <end position="240"/>
    </location>
</feature>
<name>A0AA40A1T1_9PEZI</name>
<organism evidence="3 4">
    <name type="scientific">Lasiosphaeris hirsuta</name>
    <dbReference type="NCBI Taxonomy" id="260670"/>
    <lineage>
        <taxon>Eukaryota</taxon>
        <taxon>Fungi</taxon>
        <taxon>Dikarya</taxon>
        <taxon>Ascomycota</taxon>
        <taxon>Pezizomycotina</taxon>
        <taxon>Sordariomycetes</taxon>
        <taxon>Sordariomycetidae</taxon>
        <taxon>Sordariales</taxon>
        <taxon>Lasiosphaeriaceae</taxon>
        <taxon>Lasiosphaeris</taxon>
    </lineage>
</organism>
<gene>
    <name evidence="3" type="ORF">B0H67DRAFT_602941</name>
</gene>
<feature type="compositionally biased region" description="Pro residues" evidence="2">
    <location>
        <begin position="382"/>
        <end position="392"/>
    </location>
</feature>
<feature type="compositionally biased region" description="Basic residues" evidence="2">
    <location>
        <begin position="130"/>
        <end position="140"/>
    </location>
</feature>
<comment type="caution">
    <text evidence="3">The sequence shown here is derived from an EMBL/GenBank/DDBJ whole genome shotgun (WGS) entry which is preliminary data.</text>
</comment>
<feature type="compositionally biased region" description="Polar residues" evidence="2">
    <location>
        <begin position="79"/>
        <end position="105"/>
    </location>
</feature>
<dbReference type="AlphaFoldDB" id="A0AA40A1T1"/>
<dbReference type="Proteomes" id="UP001172102">
    <property type="component" value="Unassembled WGS sequence"/>
</dbReference>
<evidence type="ECO:0000256" key="2">
    <source>
        <dbReference type="SAM" id="MobiDB-lite"/>
    </source>
</evidence>
<feature type="region of interest" description="Disordered" evidence="2">
    <location>
        <begin position="379"/>
        <end position="399"/>
    </location>
</feature>
<accession>A0AA40A1T1</accession>
<feature type="compositionally biased region" description="Acidic residues" evidence="2">
    <location>
        <begin position="556"/>
        <end position="569"/>
    </location>
</feature>
<feature type="compositionally biased region" description="Basic residues" evidence="2">
    <location>
        <begin position="1"/>
        <end position="12"/>
    </location>
</feature>
<protein>
    <submittedName>
        <fullName evidence="3">Uncharacterized protein</fullName>
    </submittedName>
</protein>
<sequence length="674" mass="73415">MDSSAPKRRKTSPRTSFPVQPDETAPGSTTPQDPLPQPAEAAKQRPSFASPTKASLERHNPDILRRRESPPKQPRAESIGNTSLSASRPASRGSNGNLASENGTDPQRGRMGGARATSLAAGDDSVLRSPARRPGAKRAPVKANPRPLPPPEADEDEEILNPFARRGLRRSPTGDLPEPPVVPEPELPPTPERPDPVVSTPPSGIHNTPSRRPRRSKALAERLKSSSPLKNPPMRSSVSPQDGPPLFKLPPKANKASKPSRLRESDSSQEPTTAELRGLQPADPDAEKKKLRESLLAEIAELEHDLAVASRENERIHEAHLSKTSPARPVNGDEILNILRRHTLPPSDDDDEAETSSTSWLHSALNPIAFLPFSKPLSTFQPPSPKPAPPISHHPTPMTAEDALPYLQVFTPLTFTSTITPVTDPSNPSILLQKHAITATSTAPRGLFAARLEMTVNTRTMAVVELAVPKLDPAAAGELIPFVDRVVSKTSGSSSGVTNNVGVLTWAMGEWLRVATQRARVWCVLEREVQEKEALRGLVGRMRSQRKRRRRRAGRDEEEEESEDEEALEDGAKYGAAELLPFMGRTSMDFEVPFLGGEESSTLRVQWRVRFDWTGEGRSGIGVLVGVPGKWHKCDERGRLSGIPKLFDELIQGGAEPLTAVRTVVSLLAGEQRS</sequence>
<feature type="compositionally biased region" description="Basic and acidic residues" evidence="2">
    <location>
        <begin position="55"/>
        <end position="70"/>
    </location>
</feature>
<evidence type="ECO:0000256" key="1">
    <source>
        <dbReference type="SAM" id="Coils"/>
    </source>
</evidence>
<feature type="region of interest" description="Disordered" evidence="2">
    <location>
        <begin position="1"/>
        <end position="290"/>
    </location>
</feature>
<keyword evidence="1" id="KW-0175">Coiled coil</keyword>
<keyword evidence="4" id="KW-1185">Reference proteome</keyword>
<reference evidence="3" key="1">
    <citation type="submission" date="2023-06" db="EMBL/GenBank/DDBJ databases">
        <title>Genome-scale phylogeny and comparative genomics of the fungal order Sordariales.</title>
        <authorList>
            <consortium name="Lawrence Berkeley National Laboratory"/>
            <person name="Hensen N."/>
            <person name="Bonometti L."/>
            <person name="Westerberg I."/>
            <person name="Brannstrom I.O."/>
            <person name="Guillou S."/>
            <person name="Cros-Aarteil S."/>
            <person name="Calhoun S."/>
            <person name="Haridas S."/>
            <person name="Kuo A."/>
            <person name="Mondo S."/>
            <person name="Pangilinan J."/>
            <person name="Riley R."/>
            <person name="Labutti K."/>
            <person name="Andreopoulos B."/>
            <person name="Lipzen A."/>
            <person name="Chen C."/>
            <person name="Yanf M."/>
            <person name="Daum C."/>
            <person name="Ng V."/>
            <person name="Clum A."/>
            <person name="Steindorff A."/>
            <person name="Ohm R."/>
            <person name="Martin F."/>
            <person name="Silar P."/>
            <person name="Natvig D."/>
            <person name="Lalanne C."/>
            <person name="Gautier V."/>
            <person name="Ament-Velasquez S.L."/>
            <person name="Kruys A."/>
            <person name="Hutchinson M.I."/>
            <person name="Powell A.J."/>
            <person name="Barry K."/>
            <person name="Miller A.N."/>
            <person name="Grigoriev I.V."/>
            <person name="Debuchy R."/>
            <person name="Gladieux P."/>
            <person name="Thoren M.H."/>
            <person name="Johannesson H."/>
        </authorList>
    </citation>
    <scope>NUCLEOTIDE SEQUENCE</scope>
    <source>
        <strain evidence="3">SMH4607-1</strain>
    </source>
</reference>
<feature type="compositionally biased region" description="Pro residues" evidence="2">
    <location>
        <begin position="177"/>
        <end position="191"/>
    </location>
</feature>